<evidence type="ECO:0000313" key="1">
    <source>
        <dbReference type="EMBL" id="OIN56285.1"/>
    </source>
</evidence>
<accession>A0A1S2VDB7</accession>
<reference evidence="1 2" key="1">
    <citation type="submission" date="2016-10" db="EMBL/GenBank/DDBJ databases">
        <title>Arsenicibacter rosenii gen. nov., sp. nov., an efficient arsenic-methylating bacterium isolated from an arsenic-contaminated paddy soil.</title>
        <authorList>
            <person name="Huang K."/>
        </authorList>
    </citation>
    <scope>NUCLEOTIDE SEQUENCE [LARGE SCALE GENOMIC DNA]</scope>
    <source>
        <strain evidence="1 2">SM-1</strain>
    </source>
</reference>
<keyword evidence="2" id="KW-1185">Reference proteome</keyword>
<proteinExistence type="predicted"/>
<dbReference type="RefSeq" id="WP_071506077.1">
    <property type="nucleotide sequence ID" value="NZ_MORL01000025.1"/>
</dbReference>
<organism evidence="1 2">
    <name type="scientific">Arsenicibacter rosenii</name>
    <dbReference type="NCBI Taxonomy" id="1750698"/>
    <lineage>
        <taxon>Bacteria</taxon>
        <taxon>Pseudomonadati</taxon>
        <taxon>Bacteroidota</taxon>
        <taxon>Cytophagia</taxon>
        <taxon>Cytophagales</taxon>
        <taxon>Spirosomataceae</taxon>
        <taxon>Arsenicibacter</taxon>
    </lineage>
</organism>
<sequence length="78" mass="8670">MRTVALSILAESDEEWVIALLNGLAQKQIIALVDDQDYPTEGSQLSPADLQHRLDKAENSRTVSYEELTALKPNMLSN</sequence>
<comment type="caution">
    <text evidence="1">The sequence shown here is derived from an EMBL/GenBank/DDBJ whole genome shotgun (WGS) entry which is preliminary data.</text>
</comment>
<dbReference type="EMBL" id="MORL01000025">
    <property type="protein sequence ID" value="OIN56285.1"/>
    <property type="molecule type" value="Genomic_DNA"/>
</dbReference>
<gene>
    <name evidence="1" type="ORF">BLX24_25580</name>
</gene>
<dbReference type="OrthoDB" id="963722at2"/>
<protein>
    <submittedName>
        <fullName evidence="1">Uncharacterized protein</fullName>
    </submittedName>
</protein>
<name>A0A1S2VDB7_9BACT</name>
<evidence type="ECO:0000313" key="2">
    <source>
        <dbReference type="Proteomes" id="UP000181790"/>
    </source>
</evidence>
<dbReference type="Proteomes" id="UP000181790">
    <property type="component" value="Unassembled WGS sequence"/>
</dbReference>
<dbReference type="AlphaFoldDB" id="A0A1S2VDB7"/>